<dbReference type="RefSeq" id="WP_038189382.1">
    <property type="nucleotide sequence ID" value="NZ_CAWLWA010000191.1"/>
</dbReference>
<evidence type="ECO:0000313" key="2">
    <source>
        <dbReference type="Proteomes" id="UP000028480"/>
    </source>
</evidence>
<gene>
    <name evidence="1" type="ORF">XBI1_2740070</name>
</gene>
<dbReference type="EMBL" id="CBTB010000195">
    <property type="protein sequence ID" value="CDH33677.1"/>
    <property type="molecule type" value="Genomic_DNA"/>
</dbReference>
<organism evidence="1 2">
    <name type="scientific">Xenorhabdus bovienii str. Intermedium</name>
    <dbReference type="NCBI Taxonomy" id="1379677"/>
    <lineage>
        <taxon>Bacteria</taxon>
        <taxon>Pseudomonadati</taxon>
        <taxon>Pseudomonadota</taxon>
        <taxon>Gammaproteobacteria</taxon>
        <taxon>Enterobacterales</taxon>
        <taxon>Morganellaceae</taxon>
        <taxon>Xenorhabdus</taxon>
    </lineage>
</organism>
<dbReference type="AlphaFoldDB" id="A0A077QBW2"/>
<evidence type="ECO:0000313" key="1">
    <source>
        <dbReference type="EMBL" id="CDH33677.1"/>
    </source>
</evidence>
<comment type="caution">
    <text evidence="1">The sequence shown here is derived from an EMBL/GenBank/DDBJ whole genome shotgun (WGS) entry which is preliminary data.</text>
</comment>
<sequence>MSNSITVSPNASSVIIGQRLTLNVILTSDTPMSSDVSIYVQNRNNINLLDESSSITLTEGGKVGSISLSLEVRPDITNGDSVSFYVVRSDTLQQFMVEYTAKTLDNDSLRLTFDLETLHVPDSANIPPEGKIFSRVMATIKDEQGNRISGLPVSIYPNFPVNMEKVTFYAVDQRTQLTPYQFNNDKKIILTSNDSGRLIFYVYPEESKALVLSLYSKIDGVTNEIRSYNDLAIINKNSTNDDNKLSAPKIQGFDRGELTTGGQTTFLVAIPSYDDAQVGDLIHFLVQGTYGGYHYTIKDLDELNRYSIPLPYYMFPVSKDIGFSYTVIGSILGDTPRYSQTLELTYTGDSWPKPTFYDACVVYSSLGTDNPNNIVEQADPVDCADIEQDSIINCNTIKKYKDNKNDSGLFIQITGTNDISDKTKPPLGGHITLTLSITSNPRVVHHSFSGYIPSQPGADGTTAVATIGIDHKWLTGCGKYENCQTGLITFTYSVTSDNQTAYSSTWKGRIDTIPSGAIDCGD</sequence>
<reference evidence="1" key="1">
    <citation type="submission" date="2013-07" db="EMBL/GenBank/DDBJ databases">
        <title>Sub-species coevolution in mutualistic symbiosis.</title>
        <authorList>
            <person name="Murfin K."/>
            <person name="Klassen J."/>
            <person name="Lee M."/>
            <person name="Forst S."/>
            <person name="Stock P."/>
            <person name="Goodrich-Blair H."/>
        </authorList>
    </citation>
    <scope>NUCLEOTIDE SEQUENCE [LARGE SCALE GENOMIC DNA]</scope>
    <source>
        <strain evidence="1">Intermedium</strain>
    </source>
</reference>
<proteinExistence type="predicted"/>
<accession>A0A077QBW2</accession>
<protein>
    <submittedName>
        <fullName evidence="1">Uncharacterized protein</fullName>
    </submittedName>
</protein>
<dbReference type="Proteomes" id="UP000028480">
    <property type="component" value="Unassembled WGS sequence"/>
</dbReference>
<name>A0A077QBW2_XENBV</name>
<dbReference type="HOGENOM" id="CLU_027425_0_0_6"/>